<evidence type="ECO:0000256" key="1">
    <source>
        <dbReference type="SAM" id="MobiDB-lite"/>
    </source>
</evidence>
<evidence type="ECO:0000313" key="3">
    <source>
        <dbReference type="Proteomes" id="UP000184510"/>
    </source>
</evidence>
<name>A0A1M6LYI9_9BACT</name>
<dbReference type="AlphaFoldDB" id="A0A1M6LYI9"/>
<evidence type="ECO:0000313" key="2">
    <source>
        <dbReference type="EMBL" id="SHJ76266.1"/>
    </source>
</evidence>
<dbReference type="InParanoid" id="A0A1M6LYI9"/>
<proteinExistence type="predicted"/>
<gene>
    <name evidence="2" type="ORF">SAMN02745181_2543</name>
</gene>
<sequence length="157" mass="17072">MSETKQQLVDQILKTLEKDREALYRAAAETHSSSTDAESKQEGKYDTRGLEASYLAEAQAEQLGLLNEQITKLGQLQIGDMEDQPVQAGALVLFSTDEEEYAYFILPAGGGQSVQYHGIDFTVITPSSPIASELLGLEVGAFADVPKIGNGFISEIW</sequence>
<dbReference type="EMBL" id="FQYR01000004">
    <property type="protein sequence ID" value="SHJ76266.1"/>
    <property type="molecule type" value="Genomic_DNA"/>
</dbReference>
<dbReference type="RefSeq" id="WP_143184121.1">
    <property type="nucleotide sequence ID" value="NZ_FQYR01000004.1"/>
</dbReference>
<accession>A0A1M6LYI9</accession>
<evidence type="ECO:0008006" key="4">
    <source>
        <dbReference type="Google" id="ProtNLM"/>
    </source>
</evidence>
<feature type="region of interest" description="Disordered" evidence="1">
    <location>
        <begin position="25"/>
        <end position="44"/>
    </location>
</feature>
<dbReference type="STRING" id="1123071.SAMN02745181_2543"/>
<dbReference type="SUPFAM" id="SSF54534">
    <property type="entry name" value="FKBP-like"/>
    <property type="match status" value="1"/>
</dbReference>
<dbReference type="OrthoDB" id="5293337at2"/>
<keyword evidence="3" id="KW-1185">Reference proteome</keyword>
<dbReference type="Proteomes" id="UP000184510">
    <property type="component" value="Unassembled WGS sequence"/>
</dbReference>
<reference evidence="2 3" key="1">
    <citation type="submission" date="2016-11" db="EMBL/GenBank/DDBJ databases">
        <authorList>
            <person name="Jaros S."/>
            <person name="Januszkiewicz K."/>
            <person name="Wedrychowicz H."/>
        </authorList>
    </citation>
    <scope>NUCLEOTIDE SEQUENCE [LARGE SCALE GENOMIC DNA]</scope>
    <source>
        <strain evidence="2 3">DSM 18772</strain>
    </source>
</reference>
<protein>
    <recommendedName>
        <fullName evidence="4">Transcription elongation factor, GreA/GreB, C-term</fullName>
    </recommendedName>
</protein>
<organism evidence="2 3">
    <name type="scientific">Rubritalea squalenifaciens DSM 18772</name>
    <dbReference type="NCBI Taxonomy" id="1123071"/>
    <lineage>
        <taxon>Bacteria</taxon>
        <taxon>Pseudomonadati</taxon>
        <taxon>Verrucomicrobiota</taxon>
        <taxon>Verrucomicrobiia</taxon>
        <taxon>Verrucomicrobiales</taxon>
        <taxon>Rubritaleaceae</taxon>
        <taxon>Rubritalea</taxon>
    </lineage>
</organism>